<evidence type="ECO:0000256" key="12">
    <source>
        <dbReference type="ARBA" id="ARBA00023209"/>
    </source>
</evidence>
<dbReference type="NCBIfam" id="TIGR00560">
    <property type="entry name" value="pgsA"/>
    <property type="match status" value="1"/>
</dbReference>
<evidence type="ECO:0000256" key="17">
    <source>
        <dbReference type="SAM" id="Phobius"/>
    </source>
</evidence>
<dbReference type="InterPro" id="IPR043130">
    <property type="entry name" value="CDP-OH_PTrfase_TM_dom"/>
</dbReference>
<dbReference type="InterPro" id="IPR000462">
    <property type="entry name" value="CDP-OH_P_trans"/>
</dbReference>
<dbReference type="PANTHER" id="PTHR14269">
    <property type="entry name" value="CDP-DIACYLGLYCEROL--GLYCEROL-3-PHOSPHATE 3-PHOSPHATIDYLTRANSFERASE-RELATED"/>
    <property type="match status" value="1"/>
</dbReference>
<evidence type="ECO:0000256" key="1">
    <source>
        <dbReference type="ARBA" id="ARBA00004141"/>
    </source>
</evidence>
<comment type="similarity">
    <text evidence="3 16">Belongs to the CDP-alcohol phosphatidyltransferase class-I family.</text>
</comment>
<dbReference type="EC" id="2.7.8.5" evidence="4 15"/>
<comment type="catalytic activity">
    <reaction evidence="14">
        <text>a CDP-1,2-diacyl-sn-glycerol + sn-glycerol 3-phosphate = a 1,2-diacyl-sn-glycero-3-phospho-(1'-sn-glycero-3'-phosphate) + CMP + H(+)</text>
        <dbReference type="Rhea" id="RHEA:12593"/>
        <dbReference type="ChEBI" id="CHEBI:15378"/>
        <dbReference type="ChEBI" id="CHEBI:57597"/>
        <dbReference type="ChEBI" id="CHEBI:58332"/>
        <dbReference type="ChEBI" id="CHEBI:60110"/>
        <dbReference type="ChEBI" id="CHEBI:60377"/>
        <dbReference type="EC" id="2.7.8.5"/>
    </reaction>
</comment>
<dbReference type="InterPro" id="IPR004570">
    <property type="entry name" value="Phosphatidylglycerol_P_synth"/>
</dbReference>
<evidence type="ECO:0000256" key="4">
    <source>
        <dbReference type="ARBA" id="ARBA00013170"/>
    </source>
</evidence>
<dbReference type="PROSITE" id="PS00379">
    <property type="entry name" value="CDP_ALCOHOL_P_TRANSF"/>
    <property type="match status" value="1"/>
</dbReference>
<evidence type="ECO:0000256" key="9">
    <source>
        <dbReference type="ARBA" id="ARBA00022989"/>
    </source>
</evidence>
<feature type="transmembrane region" description="Helical" evidence="17">
    <location>
        <begin position="9"/>
        <end position="26"/>
    </location>
</feature>
<evidence type="ECO:0000256" key="16">
    <source>
        <dbReference type="RuleBase" id="RU003750"/>
    </source>
</evidence>
<keyword evidence="8 17" id="KW-0812">Transmembrane</keyword>
<feature type="transmembrane region" description="Helical" evidence="17">
    <location>
        <begin position="32"/>
        <end position="49"/>
    </location>
</feature>
<accession>A0A380MT83</accession>
<dbReference type="Pfam" id="PF01066">
    <property type="entry name" value="CDP-OH_P_transf"/>
    <property type="match status" value="1"/>
</dbReference>
<dbReference type="InterPro" id="IPR050324">
    <property type="entry name" value="CDP-alcohol_PTase-I"/>
</dbReference>
<dbReference type="EMBL" id="UHIC01000001">
    <property type="protein sequence ID" value="SUO95123.1"/>
    <property type="molecule type" value="Genomic_DNA"/>
</dbReference>
<feature type="transmembrane region" description="Helical" evidence="17">
    <location>
        <begin position="153"/>
        <end position="175"/>
    </location>
</feature>
<evidence type="ECO:0000256" key="14">
    <source>
        <dbReference type="ARBA" id="ARBA00048586"/>
    </source>
</evidence>
<dbReference type="Gene3D" id="1.20.120.1760">
    <property type="match status" value="1"/>
</dbReference>
<evidence type="ECO:0000256" key="11">
    <source>
        <dbReference type="ARBA" id="ARBA00023136"/>
    </source>
</evidence>
<evidence type="ECO:0000313" key="19">
    <source>
        <dbReference type="Proteomes" id="UP000254601"/>
    </source>
</evidence>
<organism evidence="18 19">
    <name type="scientific">Suttonella ornithocola</name>
    <dbReference type="NCBI Taxonomy" id="279832"/>
    <lineage>
        <taxon>Bacteria</taxon>
        <taxon>Pseudomonadati</taxon>
        <taxon>Pseudomonadota</taxon>
        <taxon>Gammaproteobacteria</taxon>
        <taxon>Cardiobacteriales</taxon>
        <taxon>Cardiobacteriaceae</taxon>
        <taxon>Suttonella</taxon>
    </lineage>
</organism>
<evidence type="ECO:0000256" key="3">
    <source>
        <dbReference type="ARBA" id="ARBA00010441"/>
    </source>
</evidence>
<evidence type="ECO:0000256" key="7">
    <source>
        <dbReference type="ARBA" id="ARBA00022679"/>
    </source>
</evidence>
<keyword evidence="7 16" id="KW-0808">Transferase</keyword>
<evidence type="ECO:0000256" key="15">
    <source>
        <dbReference type="NCBIfam" id="TIGR00560"/>
    </source>
</evidence>
<proteinExistence type="inferred from homology"/>
<keyword evidence="9 17" id="KW-1133">Transmembrane helix</keyword>
<dbReference type="GO" id="GO:0046474">
    <property type="term" value="P:glycerophospholipid biosynthetic process"/>
    <property type="evidence" value="ECO:0007669"/>
    <property type="project" value="TreeGrafter"/>
</dbReference>
<keyword evidence="19" id="KW-1185">Reference proteome</keyword>
<dbReference type="PIRSF" id="PIRSF000847">
    <property type="entry name" value="Phos_ph_gly_syn"/>
    <property type="match status" value="1"/>
</dbReference>
<evidence type="ECO:0000256" key="13">
    <source>
        <dbReference type="ARBA" id="ARBA00023264"/>
    </source>
</evidence>
<name>A0A380MT83_9GAMM</name>
<evidence type="ECO:0000256" key="6">
    <source>
        <dbReference type="ARBA" id="ARBA00022516"/>
    </source>
</evidence>
<dbReference type="GO" id="GO:0005886">
    <property type="term" value="C:plasma membrane"/>
    <property type="evidence" value="ECO:0007669"/>
    <property type="project" value="TreeGrafter"/>
</dbReference>
<comment type="pathway">
    <text evidence="2">Phospholipid metabolism; phosphatidylglycerol biosynthesis; phosphatidylglycerol from CDP-diacylglycerol: step 1/2.</text>
</comment>
<evidence type="ECO:0000256" key="10">
    <source>
        <dbReference type="ARBA" id="ARBA00023098"/>
    </source>
</evidence>
<reference evidence="18 19" key="1">
    <citation type="submission" date="2018-06" db="EMBL/GenBank/DDBJ databases">
        <authorList>
            <consortium name="Pathogen Informatics"/>
            <person name="Doyle S."/>
        </authorList>
    </citation>
    <scope>NUCLEOTIDE SEQUENCE [LARGE SCALE GENOMIC DNA]</scope>
    <source>
        <strain evidence="18 19">NCTC13337</strain>
    </source>
</reference>
<gene>
    <name evidence="18" type="primary">pgsA</name>
    <name evidence="18" type="ORF">NCTC13337_01112</name>
</gene>
<evidence type="ECO:0000313" key="18">
    <source>
        <dbReference type="EMBL" id="SUO95123.1"/>
    </source>
</evidence>
<evidence type="ECO:0000256" key="8">
    <source>
        <dbReference type="ARBA" id="ARBA00022692"/>
    </source>
</evidence>
<dbReference type="PANTHER" id="PTHR14269:SF62">
    <property type="entry name" value="CDP-DIACYLGLYCEROL--GLYCEROL-3-PHOSPHATE 3-PHOSPHATIDYLTRANSFERASE 1, CHLOROPLASTIC"/>
    <property type="match status" value="1"/>
</dbReference>
<dbReference type="InterPro" id="IPR048254">
    <property type="entry name" value="CDP_ALCOHOL_P_TRANSF_CS"/>
</dbReference>
<dbReference type="GO" id="GO:0008444">
    <property type="term" value="F:CDP-diacylglycerol-glycerol-3-phosphate 3-phosphatidyltransferase activity"/>
    <property type="evidence" value="ECO:0007669"/>
    <property type="project" value="UniProtKB-UniRule"/>
</dbReference>
<keyword evidence="12" id="KW-0594">Phospholipid biosynthesis</keyword>
<feature type="transmembrane region" description="Helical" evidence="17">
    <location>
        <begin position="61"/>
        <end position="84"/>
    </location>
</feature>
<protein>
    <recommendedName>
        <fullName evidence="5 15">CDP-diacylglycerol--glycerol-3-phosphate 3-phosphatidyltransferase</fullName>
        <ecNumber evidence="4 15">2.7.8.5</ecNumber>
    </recommendedName>
</protein>
<dbReference type="OrthoDB" id="9796672at2"/>
<dbReference type="AlphaFoldDB" id="A0A380MT83"/>
<comment type="subcellular location">
    <subcellularLocation>
        <location evidence="1">Membrane</location>
        <topology evidence="1">Multi-pass membrane protein</topology>
    </subcellularLocation>
</comment>
<keyword evidence="11 17" id="KW-0472">Membrane</keyword>
<evidence type="ECO:0000256" key="2">
    <source>
        <dbReference type="ARBA" id="ARBA00005042"/>
    </source>
</evidence>
<sequence>MISQPAMKLTLLRIALIPLFVFFYYIHPESWGQWLALIAYALACITDYFDGYLARKLGEVSAFGAFLDPVADKLMVCAVLIIVLQHYPESWLMVCTLIIIGREVWISALREWMSSIGQRDIVAVAKVGKWKTTTQMLALGFLIYRKPFIGLPIWHIGQVLLIIAALLTLSSMIAYTKGAWQQLK</sequence>
<evidence type="ECO:0000256" key="5">
    <source>
        <dbReference type="ARBA" id="ARBA00014944"/>
    </source>
</evidence>
<keyword evidence="6" id="KW-0444">Lipid biosynthesis</keyword>
<keyword evidence="13" id="KW-1208">Phospholipid metabolism</keyword>
<dbReference type="Proteomes" id="UP000254601">
    <property type="component" value="Unassembled WGS sequence"/>
</dbReference>
<keyword evidence="10" id="KW-0443">Lipid metabolism</keyword>